<keyword evidence="2" id="KW-0863">Zinc-finger</keyword>
<evidence type="ECO:0000256" key="3">
    <source>
        <dbReference type="ARBA" id="ARBA00022833"/>
    </source>
</evidence>
<dbReference type="PROSITE" id="PS50089">
    <property type="entry name" value="ZF_RING_2"/>
    <property type="match status" value="1"/>
</dbReference>
<name>A0A212EK10_DANPL</name>
<dbReference type="KEGG" id="dpl:KGM_209904"/>
<evidence type="ECO:0000313" key="7">
    <source>
        <dbReference type="Proteomes" id="UP000007151"/>
    </source>
</evidence>
<dbReference type="CDD" id="cd16505">
    <property type="entry name" value="RING-HC_CYHR1"/>
    <property type="match status" value="1"/>
</dbReference>
<dbReference type="OrthoDB" id="10062218at2759"/>
<evidence type="ECO:0000256" key="4">
    <source>
        <dbReference type="ARBA" id="ARBA00034319"/>
    </source>
</evidence>
<keyword evidence="1" id="KW-0479">Metal-binding</keyword>
<evidence type="ECO:0000256" key="5">
    <source>
        <dbReference type="SAM" id="MobiDB-lite"/>
    </source>
</evidence>
<dbReference type="SUPFAM" id="SSF57850">
    <property type="entry name" value="RING/U-box"/>
    <property type="match status" value="1"/>
</dbReference>
<dbReference type="GO" id="GO:0008270">
    <property type="term" value="F:zinc ion binding"/>
    <property type="evidence" value="ECO:0007669"/>
    <property type="project" value="UniProtKB-KW"/>
</dbReference>
<keyword evidence="3" id="KW-0862">Zinc</keyword>
<dbReference type="PANTHER" id="PTHR23059">
    <property type="entry name" value="CYSTEINE AND HISTIDINE-RICH PROTEIN 1"/>
    <property type="match status" value="1"/>
</dbReference>
<feature type="compositionally biased region" description="Polar residues" evidence="5">
    <location>
        <begin position="9"/>
        <end position="19"/>
    </location>
</feature>
<reference evidence="6 7" key="1">
    <citation type="journal article" date="2011" name="Cell">
        <title>The monarch butterfly genome yields insights into long-distance migration.</title>
        <authorList>
            <person name="Zhan S."/>
            <person name="Merlin C."/>
            <person name="Boore J.L."/>
            <person name="Reppert S.M."/>
        </authorList>
    </citation>
    <scope>NUCLEOTIDE SEQUENCE [LARGE SCALE GENOMIC DNA]</scope>
    <source>
        <strain evidence="6">F-2</strain>
    </source>
</reference>
<evidence type="ECO:0000313" key="6">
    <source>
        <dbReference type="EMBL" id="OWR41805.1"/>
    </source>
</evidence>
<gene>
    <name evidence="6" type="ORF">KGM_209904</name>
</gene>
<dbReference type="STRING" id="278856.A0A212EK10"/>
<dbReference type="InterPro" id="IPR039338">
    <property type="entry name" value="ZFTRAF1"/>
</dbReference>
<comment type="similarity">
    <text evidence="4">Belongs to the ZFTRAF1 family.</text>
</comment>
<dbReference type="GO" id="GO:0005634">
    <property type="term" value="C:nucleus"/>
    <property type="evidence" value="ECO:0007669"/>
    <property type="project" value="TreeGrafter"/>
</dbReference>
<dbReference type="PANTHER" id="PTHR23059:SF4">
    <property type="entry name" value="ZINC FINGER TRAF-TYPE-CONTAINING PROTEIN 1"/>
    <property type="match status" value="1"/>
</dbReference>
<keyword evidence="7" id="KW-1185">Reference proteome</keyword>
<dbReference type="InterPro" id="IPR013083">
    <property type="entry name" value="Znf_RING/FYVE/PHD"/>
</dbReference>
<protein>
    <submittedName>
        <fullName evidence="6">Uncharacterized protein</fullName>
    </submittedName>
</protein>
<comment type="caution">
    <text evidence="6">The sequence shown here is derived from an EMBL/GenBank/DDBJ whole genome shotgun (WGS) entry which is preliminary data.</text>
</comment>
<dbReference type="AlphaFoldDB" id="A0A212EK10"/>
<dbReference type="Gene3D" id="3.30.40.10">
    <property type="entry name" value="Zinc/RING finger domain, C3HC4 (zinc finger)"/>
    <property type="match status" value="1"/>
</dbReference>
<sequence>MAEVPNTEPLPSSSENSVIASDCKDDEEPSPKKRKTALDSDQIEKLEHRLGGILCCAVCLDLPQAAVYQCSNGHLMCAPCFTHLLADARLRDETATCPNCRVDISKNSVTRNLAVEKAVSELPSECRHCTKVFPRHSLQYHEEKICEDRPYKFRQLVVDSGPRSPLAGLVRIVSSVYFLLLAALRRRFFVSELTATKRPRMTSCRYCVLGCSYRGAARAAAAHEAICAHPRRPAAELMSMLARRQKEHEHSLAHYRDLMDLLSYEKITFNDLQLRPFRTEELHKLYFETSRFTAFGFQWVVKAFVNKHQRDPTQSTQREITYQLVMKSKPFGPMCVRWVWTRGPGGSAPLLPEAAQHTFTDEEASPAKTLPLADPDDANRLLASKAVHFRLIMFSSPK</sequence>
<evidence type="ECO:0000256" key="2">
    <source>
        <dbReference type="ARBA" id="ARBA00022771"/>
    </source>
</evidence>
<feature type="region of interest" description="Disordered" evidence="5">
    <location>
        <begin position="1"/>
        <end position="38"/>
    </location>
</feature>
<dbReference type="Proteomes" id="UP000007151">
    <property type="component" value="Unassembled WGS sequence"/>
</dbReference>
<dbReference type="InterPro" id="IPR001841">
    <property type="entry name" value="Znf_RING"/>
</dbReference>
<dbReference type="EMBL" id="AGBW02014361">
    <property type="protein sequence ID" value="OWR41805.1"/>
    <property type="molecule type" value="Genomic_DNA"/>
</dbReference>
<proteinExistence type="inferred from homology"/>
<dbReference type="FunCoup" id="A0A212EK10">
    <property type="interactions" value="488"/>
</dbReference>
<organism evidence="6 7">
    <name type="scientific">Danaus plexippus plexippus</name>
    <dbReference type="NCBI Taxonomy" id="278856"/>
    <lineage>
        <taxon>Eukaryota</taxon>
        <taxon>Metazoa</taxon>
        <taxon>Ecdysozoa</taxon>
        <taxon>Arthropoda</taxon>
        <taxon>Hexapoda</taxon>
        <taxon>Insecta</taxon>
        <taxon>Pterygota</taxon>
        <taxon>Neoptera</taxon>
        <taxon>Endopterygota</taxon>
        <taxon>Lepidoptera</taxon>
        <taxon>Glossata</taxon>
        <taxon>Ditrysia</taxon>
        <taxon>Papilionoidea</taxon>
        <taxon>Nymphalidae</taxon>
        <taxon>Danainae</taxon>
        <taxon>Danaini</taxon>
        <taxon>Danaina</taxon>
        <taxon>Danaus</taxon>
        <taxon>Danaus</taxon>
    </lineage>
</organism>
<dbReference type="eggNOG" id="KOG3002">
    <property type="taxonomic scope" value="Eukaryota"/>
</dbReference>
<evidence type="ECO:0000256" key="1">
    <source>
        <dbReference type="ARBA" id="ARBA00022723"/>
    </source>
</evidence>
<accession>A0A212EK10</accession>